<protein>
    <submittedName>
        <fullName evidence="2">Uncharacterized protein</fullName>
    </submittedName>
</protein>
<proteinExistence type="predicted"/>
<feature type="region of interest" description="Disordered" evidence="1">
    <location>
        <begin position="94"/>
        <end position="147"/>
    </location>
</feature>
<reference evidence="2" key="2">
    <citation type="journal article" date="2014" name="PLoS Genet.">
        <title>Signature gene expression reveals novel clues to the molecular mechanisms of dimorphic transition in Penicillium marneffei.</title>
        <authorList>
            <person name="Yang E."/>
            <person name="Wang G."/>
            <person name="Cai J."/>
            <person name="Woo P.C."/>
            <person name="Lau S.K."/>
            <person name="Yuen K.-Y."/>
            <person name="Chow W.-N."/>
            <person name="Lin X."/>
        </authorList>
    </citation>
    <scope>NUCLEOTIDE SEQUENCE</scope>
    <source>
        <strain evidence="2">PM1</strain>
    </source>
</reference>
<organism evidence="2">
    <name type="scientific">Talaromyces marneffei PM1</name>
    <dbReference type="NCBI Taxonomy" id="1077442"/>
    <lineage>
        <taxon>Eukaryota</taxon>
        <taxon>Fungi</taxon>
        <taxon>Dikarya</taxon>
        <taxon>Ascomycota</taxon>
        <taxon>Pezizomycotina</taxon>
        <taxon>Eurotiomycetes</taxon>
        <taxon>Eurotiomycetidae</taxon>
        <taxon>Eurotiales</taxon>
        <taxon>Trichocomaceae</taxon>
        <taxon>Talaromyces</taxon>
        <taxon>Talaromyces sect. Talaromyces</taxon>
    </lineage>
</organism>
<feature type="compositionally biased region" description="Polar residues" evidence="1">
    <location>
        <begin position="94"/>
        <end position="109"/>
    </location>
</feature>
<dbReference type="AlphaFoldDB" id="A0A093UZ58"/>
<feature type="compositionally biased region" description="Polar residues" evidence="1">
    <location>
        <begin position="124"/>
        <end position="141"/>
    </location>
</feature>
<dbReference type="HOGENOM" id="CLU_1489949_0_0_1"/>
<evidence type="ECO:0000313" key="2">
    <source>
        <dbReference type="EMBL" id="KFX45557.1"/>
    </source>
</evidence>
<comment type="caution">
    <text evidence="2">The sequence shown here is derived from an EMBL/GenBank/DDBJ whole genome shotgun (WGS) entry which is preliminary data.</text>
</comment>
<dbReference type="EMBL" id="JPOX01000023">
    <property type="protein sequence ID" value="KFX45557.1"/>
    <property type="molecule type" value="Genomic_DNA"/>
</dbReference>
<sequence length="181" mass="19761">MNDLTAGKRAEIFQALHGSCLVWTHLSENSQEAQKAAEAVRSVLNKMHHADINLSPSVDTGSILDMTMNSSMIIPSNSVAGSSSAMIQLLDQQTSGHGANIPHSTSSPHLPNHLAHHSGIGEESQMQYDPLSPTQLKSTATGPDGKNGQVLSQKICISIVRKYWSGFRFYRIRQFLPMRNP</sequence>
<accession>A0A093UZ58</accession>
<name>A0A093UZ58_TALMA</name>
<gene>
    <name evidence="2" type="ORF">GQ26_0231660</name>
</gene>
<reference key="1">
    <citation type="journal article" date="2014" name="PLoS Genet.">
        <title>Signature Gene Expression Reveals Novel Clues to the Molecular Mechanisms of Dimorphic Transition in Penicillium marneffei.</title>
        <authorList>
            <person name="Yang E."/>
            <person name="Wang G."/>
            <person name="Cai J."/>
            <person name="Woo P.C."/>
            <person name="Lau S.K."/>
            <person name="Yuen K.-Y."/>
            <person name="Chow W.-N."/>
            <person name="Lin X."/>
        </authorList>
    </citation>
    <scope>NUCLEOTIDE SEQUENCE [LARGE SCALE GENOMIC DNA]</scope>
    <source>
        <strain>PM1</strain>
    </source>
</reference>
<evidence type="ECO:0000256" key="1">
    <source>
        <dbReference type="SAM" id="MobiDB-lite"/>
    </source>
</evidence>